<dbReference type="Pfam" id="PF00705">
    <property type="entry name" value="PCNA_N"/>
    <property type="match status" value="1"/>
</dbReference>
<feature type="region of interest" description="Disordered" evidence="2">
    <location>
        <begin position="401"/>
        <end position="472"/>
    </location>
</feature>
<feature type="compositionally biased region" description="Basic residues" evidence="2">
    <location>
        <begin position="49"/>
        <end position="73"/>
    </location>
</feature>
<dbReference type="EMBL" id="MW018138">
    <property type="protein sequence ID" value="QPB44565.1"/>
    <property type="molecule type" value="Genomic_DNA"/>
</dbReference>
<dbReference type="GO" id="GO:0003677">
    <property type="term" value="F:DNA binding"/>
    <property type="evidence" value="ECO:0007669"/>
    <property type="project" value="UniProtKB-KW"/>
</dbReference>
<dbReference type="InterPro" id="IPR022648">
    <property type="entry name" value="Pr_cel_nuc_antig_N"/>
</dbReference>
<evidence type="ECO:0000256" key="1">
    <source>
        <dbReference type="ARBA" id="ARBA00023125"/>
    </source>
</evidence>
<sequence>MSIGNPTHIATTLFIATPPPPPSPMEQPQRRAPKKRSRAAKEGDAPKKATTKKKTAVAKKPSSAKRQRLSTRIRRKSDVGIETAPPPPPPIFTPTADLQLSVDPPFALTTTERRPTPDKISRYLVYMETTQLTKMRAIFDALKDMVHDINLKFFPETHPAHGMTTMAMDSSKTSLVHMECPARHVKESGAFHCKRDTCAGIRVDYFHRIIKTLKSHDSMAIYIPDDNKGVLKIRAYQSGSNSLQTYTITLLDLDDDIIEIPEIEFDCIRSINAELFQNTVHYVVQGVDPKRIGVVRDANHRLLITGQGNYSFAKMSLDETQAGPVPGSSTSDGGGGGAPAPGADNICNYYPVRHINTAIKPYQVCEDLRLYLKTDWALIIEYPLAGLGTLRFCVAPKGDDADEEQRVGHYGGGGGGLLDSKQPLAINPEIIAEHQVETLQQQQHNDEDDDEDEWSADDEPEDDDDGGEDDMY</sequence>
<dbReference type="GO" id="GO:0006298">
    <property type="term" value="P:mismatch repair"/>
    <property type="evidence" value="ECO:0007669"/>
    <property type="project" value="TreeGrafter"/>
</dbReference>
<dbReference type="GO" id="GO:0030337">
    <property type="term" value="F:DNA polymerase processivity factor activity"/>
    <property type="evidence" value="ECO:0007669"/>
    <property type="project" value="InterPro"/>
</dbReference>
<feature type="domain" description="Proliferating cell nuclear antigen PCNA N-terminal" evidence="3">
    <location>
        <begin position="133"/>
        <end position="256"/>
    </location>
</feature>
<evidence type="ECO:0000259" key="3">
    <source>
        <dbReference type="Pfam" id="PF00705"/>
    </source>
</evidence>
<accession>A0A7S7YFF8</accession>
<dbReference type="KEGG" id="vg:80543761"/>
<dbReference type="GO" id="GO:0006275">
    <property type="term" value="P:regulation of DNA replication"/>
    <property type="evidence" value="ECO:0007669"/>
    <property type="project" value="InterPro"/>
</dbReference>
<dbReference type="PANTHER" id="PTHR11352:SF0">
    <property type="entry name" value="PROLIFERATING CELL NUCLEAR ANTIGEN"/>
    <property type="match status" value="1"/>
</dbReference>
<dbReference type="GO" id="GO:0006272">
    <property type="term" value="P:leading strand elongation"/>
    <property type="evidence" value="ECO:0007669"/>
    <property type="project" value="TreeGrafter"/>
</dbReference>
<dbReference type="Proteomes" id="UP001162098">
    <property type="component" value="Segment"/>
</dbReference>
<dbReference type="PANTHER" id="PTHR11352">
    <property type="entry name" value="PROLIFERATING CELL NUCLEAR ANTIGEN"/>
    <property type="match status" value="1"/>
</dbReference>
<keyword evidence="5" id="KW-1185">Reference proteome</keyword>
<evidence type="ECO:0000313" key="5">
    <source>
        <dbReference type="Proteomes" id="UP001162098"/>
    </source>
</evidence>
<keyword evidence="1" id="KW-0238">DNA-binding</keyword>
<evidence type="ECO:0000313" key="4">
    <source>
        <dbReference type="EMBL" id="QPB44565.1"/>
    </source>
</evidence>
<reference evidence="4 5" key="1">
    <citation type="submission" date="2020-09" db="EMBL/GenBank/DDBJ databases">
        <authorList>
            <person name="Zhang R."/>
            <person name="Garcia K."/>
            <person name="Ogata H."/>
        </authorList>
    </citation>
    <scope>NUCLEOTIDE SEQUENCE [LARGE SCALE GENOMIC DNA]</scope>
    <source>
        <strain evidence="5">stheno</strain>
    </source>
</reference>
<feature type="region of interest" description="Disordered" evidence="2">
    <location>
        <begin position="1"/>
        <end position="73"/>
    </location>
</feature>
<dbReference type="InterPro" id="IPR046938">
    <property type="entry name" value="DNA_clamp_sf"/>
</dbReference>
<organism evidence="4 5">
    <name type="scientific">Medusavirus stheno T3</name>
    <dbReference type="NCBI Taxonomy" id="3069717"/>
    <lineage>
        <taxon>Viruses</taxon>
        <taxon>Varidnaviria</taxon>
        <taxon>Bamfordvirae</taxon>
        <taxon>Nucleocytoviricota</taxon>
        <taxon>Megaviricetes</taxon>
        <taxon>Mamonoviridae</taxon>
        <taxon>Medusavirus</taxon>
        <taxon>Medusavirus sthenus</taxon>
    </lineage>
</organism>
<feature type="compositionally biased region" description="Acidic residues" evidence="2">
    <location>
        <begin position="446"/>
        <end position="472"/>
    </location>
</feature>
<name>A0A7S7YFF8_9VIRU</name>
<protein>
    <submittedName>
        <fullName evidence="4">Proliferating cell nuclear antigen</fullName>
    </submittedName>
</protein>
<feature type="compositionally biased region" description="Polar residues" evidence="2">
    <location>
        <begin position="1"/>
        <end position="10"/>
    </location>
</feature>
<dbReference type="Gene3D" id="3.70.10.10">
    <property type="match status" value="1"/>
</dbReference>
<dbReference type="InterPro" id="IPR000730">
    <property type="entry name" value="Pr_cel_nuc_antig"/>
</dbReference>
<evidence type="ECO:0000256" key="2">
    <source>
        <dbReference type="SAM" id="MobiDB-lite"/>
    </source>
</evidence>
<dbReference type="SUPFAM" id="SSF55979">
    <property type="entry name" value="DNA clamp"/>
    <property type="match status" value="2"/>
</dbReference>
<dbReference type="GO" id="GO:0019985">
    <property type="term" value="P:translesion synthesis"/>
    <property type="evidence" value="ECO:0007669"/>
    <property type="project" value="TreeGrafter"/>
</dbReference>
<proteinExistence type="predicted"/>